<dbReference type="EMBL" id="AP017313">
    <property type="protein sequence ID" value="BAU53268.1"/>
    <property type="molecule type" value="Genomic_DNA"/>
</dbReference>
<evidence type="ECO:0000313" key="2">
    <source>
        <dbReference type="Proteomes" id="UP000218263"/>
    </source>
</evidence>
<reference evidence="1 2" key="1">
    <citation type="submission" date="2015-12" db="EMBL/GenBank/DDBJ databases">
        <title>Genome sequence of Mucilaginibacter gotjawali.</title>
        <authorList>
            <person name="Lee J.S."/>
            <person name="Lee K.C."/>
            <person name="Kim K.K."/>
            <person name="Lee B.W."/>
        </authorList>
    </citation>
    <scope>NUCLEOTIDE SEQUENCE [LARGE SCALE GENOMIC DNA]</scope>
    <source>
        <strain evidence="1 2">SA3-7</strain>
    </source>
</reference>
<dbReference type="RefSeq" id="WP_096350726.1">
    <property type="nucleotide sequence ID" value="NZ_AP017313.1"/>
</dbReference>
<protein>
    <submittedName>
        <fullName evidence="1">Uncharacterized protein</fullName>
    </submittedName>
</protein>
<proteinExistence type="predicted"/>
<accession>A0A110B226</accession>
<keyword evidence="2" id="KW-1185">Reference proteome</keyword>
<dbReference type="OrthoDB" id="770454at2"/>
<dbReference type="Proteomes" id="UP000218263">
    <property type="component" value="Chromosome"/>
</dbReference>
<sequence length="73" mass="8355">MDLQAEKLNLVQAILDIEDISLIKKVKKILKKADHDWFDDLTGEQQQDVFTAIEQLDRGEGIPHEEAVKRLGL</sequence>
<evidence type="ECO:0000313" key="1">
    <source>
        <dbReference type="EMBL" id="BAU53268.1"/>
    </source>
</evidence>
<name>A0A110B226_9SPHI</name>
<dbReference type="AlphaFoldDB" id="A0A110B226"/>
<dbReference type="KEGG" id="mgot:MgSA37_01435"/>
<organism evidence="1 2">
    <name type="scientific">Mucilaginibacter gotjawali</name>
    <dbReference type="NCBI Taxonomy" id="1550579"/>
    <lineage>
        <taxon>Bacteria</taxon>
        <taxon>Pseudomonadati</taxon>
        <taxon>Bacteroidota</taxon>
        <taxon>Sphingobacteriia</taxon>
        <taxon>Sphingobacteriales</taxon>
        <taxon>Sphingobacteriaceae</taxon>
        <taxon>Mucilaginibacter</taxon>
    </lineage>
</organism>
<gene>
    <name evidence="1" type="ORF">MgSA37_01435</name>
</gene>